<protein>
    <submittedName>
        <fullName evidence="1">Uncharacterized protein</fullName>
    </submittedName>
</protein>
<feature type="non-terminal residue" evidence="1">
    <location>
        <position position="72"/>
    </location>
</feature>
<evidence type="ECO:0000313" key="1">
    <source>
        <dbReference type="EMBL" id="JAC74950.1"/>
    </source>
</evidence>
<reference evidence="1" key="1">
    <citation type="submission" date="2014-05" db="EMBL/GenBank/DDBJ databases">
        <title>The transcriptome of the halophilic microalga Tetraselmis sp. GSL018 isolated from the Great Salt Lake, Utah.</title>
        <authorList>
            <person name="Jinkerson R.E."/>
            <person name="D'Adamo S."/>
            <person name="Posewitz M.C."/>
        </authorList>
    </citation>
    <scope>NUCLEOTIDE SEQUENCE</scope>
    <source>
        <strain evidence="1">GSL018</strain>
    </source>
</reference>
<accession>A0A061RW68</accession>
<sequence length="72" mass="7393">SWAGEELSRGREVVDVLIVGAEAGAEGDEVVHRGRLLGAPVAEEGQELPHGWVVGVVKVVLVAERALGAVAA</sequence>
<organism evidence="1">
    <name type="scientific">Tetraselmis sp. GSL018</name>
    <dbReference type="NCBI Taxonomy" id="582737"/>
    <lineage>
        <taxon>Eukaryota</taxon>
        <taxon>Viridiplantae</taxon>
        <taxon>Chlorophyta</taxon>
        <taxon>core chlorophytes</taxon>
        <taxon>Chlorodendrophyceae</taxon>
        <taxon>Chlorodendrales</taxon>
        <taxon>Chlorodendraceae</taxon>
        <taxon>Tetraselmis</taxon>
    </lineage>
</organism>
<gene>
    <name evidence="1" type="ORF">TSPGSL018_24552</name>
</gene>
<dbReference type="AlphaFoldDB" id="A0A061RW68"/>
<dbReference type="EMBL" id="GBEZ01010767">
    <property type="protein sequence ID" value="JAC74950.1"/>
    <property type="molecule type" value="Transcribed_RNA"/>
</dbReference>
<feature type="non-terminal residue" evidence="1">
    <location>
        <position position="1"/>
    </location>
</feature>
<proteinExistence type="predicted"/>
<name>A0A061RW68_9CHLO</name>